<reference evidence="7" key="2">
    <citation type="submission" date="2025-08" db="UniProtKB">
        <authorList>
            <consortium name="Ensembl"/>
        </authorList>
    </citation>
    <scope>IDENTIFICATION</scope>
</reference>
<keyword evidence="4" id="KW-0812">Transmembrane</keyword>
<dbReference type="InterPro" id="IPR013783">
    <property type="entry name" value="Ig-like_fold"/>
</dbReference>
<dbReference type="InterPro" id="IPR003599">
    <property type="entry name" value="Ig_sub"/>
</dbReference>
<accession>A0AAZ1Y0L8</accession>
<evidence type="ECO:0000313" key="7">
    <source>
        <dbReference type="Ensembl" id="ENSOABP00000073328.1"/>
    </source>
</evidence>
<feature type="chain" id="PRO_5044305803" description="Ig-like domain-containing protein" evidence="5">
    <location>
        <begin position="24"/>
        <end position="506"/>
    </location>
</feature>
<dbReference type="Ensembl" id="ENSOABT00000063548.1">
    <property type="protein sequence ID" value="ENSOABP00000073328.1"/>
    <property type="gene ID" value="ENSOABG00000032719.1"/>
</dbReference>
<feature type="domain" description="Ig-like" evidence="6">
    <location>
        <begin position="116"/>
        <end position="198"/>
    </location>
</feature>
<feature type="domain" description="Ig-like" evidence="6">
    <location>
        <begin position="26"/>
        <end position="108"/>
    </location>
</feature>
<dbReference type="GO" id="GO:0004888">
    <property type="term" value="F:transmembrane signaling receptor activity"/>
    <property type="evidence" value="ECO:0007669"/>
    <property type="project" value="TreeGrafter"/>
</dbReference>
<dbReference type="SUPFAM" id="SSF48726">
    <property type="entry name" value="Immunoglobulin"/>
    <property type="match status" value="3"/>
</dbReference>
<proteinExistence type="predicted"/>
<keyword evidence="1 5" id="KW-0732">Signal</keyword>
<dbReference type="SMART" id="SM00408">
    <property type="entry name" value="IGc2"/>
    <property type="match status" value="4"/>
</dbReference>
<protein>
    <recommendedName>
        <fullName evidence="6">Ig-like domain-containing protein</fullName>
    </recommendedName>
</protein>
<keyword evidence="2" id="KW-1015">Disulfide bond</keyword>
<feature type="domain" description="Ig-like" evidence="6">
    <location>
        <begin position="221"/>
        <end position="293"/>
    </location>
</feature>
<feature type="transmembrane region" description="Helical" evidence="4">
    <location>
        <begin position="395"/>
        <end position="417"/>
    </location>
</feature>
<dbReference type="SMART" id="SM00409">
    <property type="entry name" value="IG"/>
    <property type="match status" value="4"/>
</dbReference>
<evidence type="ECO:0000256" key="5">
    <source>
        <dbReference type="SAM" id="SignalP"/>
    </source>
</evidence>
<feature type="signal peptide" evidence="5">
    <location>
        <begin position="1"/>
        <end position="23"/>
    </location>
</feature>
<reference evidence="7" key="3">
    <citation type="submission" date="2025-09" db="UniProtKB">
        <authorList>
            <consortium name="Ensembl"/>
        </authorList>
    </citation>
    <scope>IDENTIFICATION</scope>
</reference>
<feature type="compositionally biased region" description="Polar residues" evidence="3">
    <location>
        <begin position="494"/>
        <end position="506"/>
    </location>
</feature>
<dbReference type="InterPro" id="IPR050488">
    <property type="entry name" value="Ig_Fc_receptor"/>
</dbReference>
<feature type="domain" description="Ig-like" evidence="6">
    <location>
        <begin position="299"/>
        <end position="381"/>
    </location>
</feature>
<evidence type="ECO:0000256" key="3">
    <source>
        <dbReference type="SAM" id="MobiDB-lite"/>
    </source>
</evidence>
<dbReference type="InterPro" id="IPR007110">
    <property type="entry name" value="Ig-like_dom"/>
</dbReference>
<name>A0AAZ1Y0L8_OREAU</name>
<dbReference type="Gene3D" id="2.60.40.10">
    <property type="entry name" value="Immunoglobulins"/>
    <property type="match status" value="4"/>
</dbReference>
<reference evidence="8" key="1">
    <citation type="submission" date="2020-03" db="EMBL/GenBank/DDBJ databases">
        <title>Evolution of repeat sequences and sex chromosomes of tilapia species revealed by chromosome-level genomes.</title>
        <authorList>
            <person name="Xu L."/>
            <person name="Tao W."/>
            <person name="Wang D."/>
            <person name="Zhou Q."/>
        </authorList>
    </citation>
    <scope>NUCLEOTIDE SEQUENCE [LARGE SCALE GENOMIC DNA]</scope>
    <source>
        <strain evidence="8">Israel</strain>
    </source>
</reference>
<evidence type="ECO:0000256" key="2">
    <source>
        <dbReference type="ARBA" id="ARBA00023157"/>
    </source>
</evidence>
<keyword evidence="4" id="KW-1133">Transmembrane helix</keyword>
<keyword evidence="4" id="KW-0472">Membrane</keyword>
<dbReference type="GO" id="GO:0007166">
    <property type="term" value="P:cell surface receptor signaling pathway"/>
    <property type="evidence" value="ECO:0007669"/>
    <property type="project" value="TreeGrafter"/>
</dbReference>
<organism evidence="7 8">
    <name type="scientific">Oreochromis aureus</name>
    <name type="common">Israeli tilapia</name>
    <name type="synonym">Chromis aureus</name>
    <dbReference type="NCBI Taxonomy" id="47969"/>
    <lineage>
        <taxon>Eukaryota</taxon>
        <taxon>Metazoa</taxon>
        <taxon>Chordata</taxon>
        <taxon>Craniata</taxon>
        <taxon>Vertebrata</taxon>
        <taxon>Euteleostomi</taxon>
        <taxon>Actinopterygii</taxon>
        <taxon>Neopterygii</taxon>
        <taxon>Teleostei</taxon>
        <taxon>Neoteleostei</taxon>
        <taxon>Acanthomorphata</taxon>
        <taxon>Ovalentaria</taxon>
        <taxon>Cichlomorphae</taxon>
        <taxon>Cichliformes</taxon>
        <taxon>Cichlidae</taxon>
        <taxon>African cichlids</taxon>
        <taxon>Pseudocrenilabrinae</taxon>
        <taxon>Oreochromini</taxon>
        <taxon>Oreochromis</taxon>
    </lineage>
</organism>
<sequence length="506" mass="56379">MGPTFLCELGLFFLCTLLCSGHAQVPVLTVEPSSTIFIGEFVSFKCDMKEGEHTDWEYKIIMDGREILNSNTNEGLSLKIASTAQSGKYSCSAHMKSSQNTKNSNTVSVTVSAGKPRATLTPGSTIIPVGGSVTLTCSVGSSAGWKYEWFRRDPNTEVQMRTDDQQNRVIRVSEGGIYRCRGRRGNPDYYTDKSDDVTIEITFSNKVVVKGRPSWPQIFSGETISLTCEVQEGGETTEWEYRWRGPKQTTQWTHNNYWIFNVSESSSGDYMCKSRRRDDSYSSTEWSEAFNLSVSTGKPRATLTPGSTIIPVGGSVTLTCSVGSSAGWKYEWFRRDPNTEVQFRTDDQQNRVIRVSEGGIYRCRGRRGNPDYYTDKSDDVTIEKTSVLSSESSSFLMIAGLISGITFIFLLLLLCCCMKSKVFNKGSADDQRVSQDEDQQQVYSSLLHGDRCVYETIRGSKNTETGQIEGDSCVIQLKVINKTQPRGDPEESSDYYNVNPNSTPGP</sequence>
<dbReference type="GO" id="GO:0006955">
    <property type="term" value="P:immune response"/>
    <property type="evidence" value="ECO:0007669"/>
    <property type="project" value="TreeGrafter"/>
</dbReference>
<dbReference type="PANTHER" id="PTHR11481:SF64">
    <property type="entry name" value="FC RECEPTOR-LIKE PROTEIN 4"/>
    <property type="match status" value="1"/>
</dbReference>
<dbReference type="PROSITE" id="PS50835">
    <property type="entry name" value="IG_LIKE"/>
    <property type="match status" value="4"/>
</dbReference>
<dbReference type="AlphaFoldDB" id="A0AAZ1Y0L8"/>
<evidence type="ECO:0000259" key="6">
    <source>
        <dbReference type="PROSITE" id="PS50835"/>
    </source>
</evidence>
<dbReference type="Pfam" id="PF13927">
    <property type="entry name" value="Ig_3"/>
    <property type="match status" value="2"/>
</dbReference>
<dbReference type="Proteomes" id="UP000472276">
    <property type="component" value="Unassembled WGS sequence"/>
</dbReference>
<dbReference type="GO" id="GO:0009897">
    <property type="term" value="C:external side of plasma membrane"/>
    <property type="evidence" value="ECO:0007669"/>
    <property type="project" value="TreeGrafter"/>
</dbReference>
<evidence type="ECO:0000313" key="8">
    <source>
        <dbReference type="Proteomes" id="UP000472276"/>
    </source>
</evidence>
<dbReference type="InterPro" id="IPR003598">
    <property type="entry name" value="Ig_sub2"/>
</dbReference>
<feature type="region of interest" description="Disordered" evidence="3">
    <location>
        <begin position="482"/>
        <end position="506"/>
    </location>
</feature>
<evidence type="ECO:0000256" key="4">
    <source>
        <dbReference type="SAM" id="Phobius"/>
    </source>
</evidence>
<dbReference type="InterPro" id="IPR036179">
    <property type="entry name" value="Ig-like_dom_sf"/>
</dbReference>
<dbReference type="Pfam" id="PF13895">
    <property type="entry name" value="Ig_2"/>
    <property type="match status" value="2"/>
</dbReference>
<dbReference type="PANTHER" id="PTHR11481">
    <property type="entry name" value="IMMUNOGLOBULIN FC RECEPTOR"/>
    <property type="match status" value="1"/>
</dbReference>
<keyword evidence="8" id="KW-1185">Reference proteome</keyword>
<evidence type="ECO:0000256" key="1">
    <source>
        <dbReference type="ARBA" id="ARBA00022729"/>
    </source>
</evidence>